<dbReference type="Proteomes" id="UP000836841">
    <property type="component" value="Chromosome 7"/>
</dbReference>
<proteinExistence type="predicted"/>
<keyword evidence="3" id="KW-1185">Reference proteome</keyword>
<reference evidence="2 3" key="1">
    <citation type="submission" date="2022-03" db="EMBL/GenBank/DDBJ databases">
        <authorList>
            <person name="Nunn A."/>
            <person name="Chopra R."/>
            <person name="Nunn A."/>
            <person name="Contreras Garrido A."/>
        </authorList>
    </citation>
    <scope>NUCLEOTIDE SEQUENCE [LARGE SCALE GENOMIC DNA]</scope>
</reference>
<accession>A0AAU9T9B8</accession>
<dbReference type="AlphaFoldDB" id="A0AAU9T9B8"/>
<evidence type="ECO:0000313" key="2">
    <source>
        <dbReference type="EMBL" id="CAH2079300.1"/>
    </source>
</evidence>
<protein>
    <submittedName>
        <fullName evidence="2">Uncharacterized protein</fullName>
    </submittedName>
</protein>
<organism evidence="2 3">
    <name type="scientific">Thlaspi arvense</name>
    <name type="common">Field penny-cress</name>
    <dbReference type="NCBI Taxonomy" id="13288"/>
    <lineage>
        <taxon>Eukaryota</taxon>
        <taxon>Viridiplantae</taxon>
        <taxon>Streptophyta</taxon>
        <taxon>Embryophyta</taxon>
        <taxon>Tracheophyta</taxon>
        <taxon>Spermatophyta</taxon>
        <taxon>Magnoliopsida</taxon>
        <taxon>eudicotyledons</taxon>
        <taxon>Gunneridae</taxon>
        <taxon>Pentapetalae</taxon>
        <taxon>rosids</taxon>
        <taxon>malvids</taxon>
        <taxon>Brassicales</taxon>
        <taxon>Brassicaceae</taxon>
        <taxon>Thlaspideae</taxon>
        <taxon>Thlaspi</taxon>
    </lineage>
</organism>
<sequence length="145" mass="15810">MLRSATLPLQVKEPTVIAFTGNTSLPLDPLKQAHLRGFGLHSVGIGRQSHLGSDPLALSKYLPTLGTLEDRTAEKSPHTIHDGDLLHRWRMASEFANMRHGMDHLRLQRISDRRNLNGATLRLLSHGSRSPGGPNGTSQGKLAGD</sequence>
<gene>
    <name evidence="2" type="ORF">TAV2_LOCUS23601</name>
</gene>
<feature type="compositionally biased region" description="Polar residues" evidence="1">
    <location>
        <begin position="136"/>
        <end position="145"/>
    </location>
</feature>
<dbReference type="EMBL" id="OU466863">
    <property type="protein sequence ID" value="CAH2079300.1"/>
    <property type="molecule type" value="Genomic_DNA"/>
</dbReference>
<name>A0AAU9T9B8_THLAR</name>
<feature type="region of interest" description="Disordered" evidence="1">
    <location>
        <begin position="122"/>
        <end position="145"/>
    </location>
</feature>
<evidence type="ECO:0000256" key="1">
    <source>
        <dbReference type="SAM" id="MobiDB-lite"/>
    </source>
</evidence>
<evidence type="ECO:0000313" key="3">
    <source>
        <dbReference type="Proteomes" id="UP000836841"/>
    </source>
</evidence>